<dbReference type="EMBL" id="JAOTJC010000016">
    <property type="protein sequence ID" value="MCU7556080.1"/>
    <property type="molecule type" value="Genomic_DNA"/>
</dbReference>
<proteinExistence type="predicted"/>
<evidence type="ECO:0000256" key="1">
    <source>
        <dbReference type="SAM" id="SignalP"/>
    </source>
</evidence>
<dbReference type="RefSeq" id="WP_262996380.1">
    <property type="nucleotide sequence ID" value="NZ_JAOTJC010000016.1"/>
</dbReference>
<sequence>MRRILPCLLMTSLPVLAEPDLIDIYQTTTQGKHDAYSIDVENDFFTWVSDRYYTNGLRYSRIWTGDYFLKHADGDITAYKEDKKLTDYNLSYKPDLRDECDFQPTTLYQLHYQVNVLGCDKNTDGIDIYQYHAGWYAANLIYTPFDITATRDEFQPFDRPFAGYTYVGGFVQTRYADDASTRYDLQVGILGRASLSEDIQQKWHCIWELDHPTWDTQIATEPAVQLNVRHDFAIPSWMKVDDDPLANTRYLDIQPYIMGELGNVFVRARAGLNLRVGYNVRGYFSGAPFQSSILKENDRGHLPNLPNLPEPKKTEPERFNFVSVYLFLNYEETAVWHNATIEGGVLRDSEYTQDAASRFKTIGYGVRVEWSGAFLSFGFKERSPEIEGIPFNDRHHRWGEVQWGMLL</sequence>
<dbReference type="InterPro" id="IPR018707">
    <property type="entry name" value="LpxR"/>
</dbReference>
<dbReference type="Gene3D" id="2.40.128.140">
    <property type="entry name" value="Outer membrane protein"/>
    <property type="match status" value="1"/>
</dbReference>
<dbReference type="Pfam" id="PF09982">
    <property type="entry name" value="LpxR"/>
    <property type="match status" value="1"/>
</dbReference>
<evidence type="ECO:0000313" key="3">
    <source>
        <dbReference type="Proteomes" id="UP001209257"/>
    </source>
</evidence>
<feature type="signal peptide" evidence="1">
    <location>
        <begin position="1"/>
        <end position="17"/>
    </location>
</feature>
<evidence type="ECO:0000313" key="2">
    <source>
        <dbReference type="EMBL" id="MCU7556080.1"/>
    </source>
</evidence>
<keyword evidence="3" id="KW-1185">Reference proteome</keyword>
<dbReference type="InterPro" id="IPR037107">
    <property type="entry name" value="Put_OMP_sf"/>
</dbReference>
<organism evidence="2 3">
    <name type="scientific">Alteromonas salexigens</name>
    <dbReference type="NCBI Taxonomy" id="2982530"/>
    <lineage>
        <taxon>Bacteria</taxon>
        <taxon>Pseudomonadati</taxon>
        <taxon>Pseudomonadota</taxon>
        <taxon>Gammaproteobacteria</taxon>
        <taxon>Alteromonadales</taxon>
        <taxon>Alteromonadaceae</taxon>
        <taxon>Alteromonas/Salinimonas group</taxon>
        <taxon>Alteromonas</taxon>
    </lineage>
</organism>
<dbReference type="Proteomes" id="UP001209257">
    <property type="component" value="Unassembled WGS sequence"/>
</dbReference>
<reference evidence="3" key="1">
    <citation type="submission" date="2023-07" db="EMBL/GenBank/DDBJ databases">
        <title>Study on multiphase classification of strain Alteromonas salexigens isolated from the Yellow Sea.</title>
        <authorList>
            <person name="Sun L."/>
        </authorList>
    </citation>
    <scope>NUCLEOTIDE SEQUENCE [LARGE SCALE GENOMIC DNA]</scope>
    <source>
        <strain evidence="3">ASW11-19</strain>
    </source>
</reference>
<keyword evidence="1" id="KW-0732">Signal</keyword>
<comment type="caution">
    <text evidence="2">The sequence shown here is derived from an EMBL/GenBank/DDBJ whole genome shotgun (WGS) entry which is preliminary data.</text>
</comment>
<gene>
    <name evidence="2" type="ORF">OCL06_15925</name>
</gene>
<name>A0ABT2VSG1_9ALTE</name>
<feature type="chain" id="PRO_5045721082" evidence="1">
    <location>
        <begin position="18"/>
        <end position="407"/>
    </location>
</feature>
<accession>A0ABT2VSG1</accession>
<protein>
    <submittedName>
        <fullName evidence="2">Lipid A deacylase LpxR family protein</fullName>
    </submittedName>
</protein>